<gene>
    <name evidence="2" type="primary">Btub</name>
</gene>
<reference evidence="2" key="1">
    <citation type="submission" date="2016-04" db="EMBL/GenBank/DDBJ databases">
        <title>Molecular identification of Diplodia seriata, Diplodia mutila and Phacidium lacerum associated with pre-harvest rots in apples cvs. Fuji and Cripps Pink.</title>
        <authorList>
            <person name="Diaz G.A."/>
            <person name="Ferrada E.E."/>
            <person name="Caceres M."/>
            <person name="Espinosa C.S."/>
        </authorList>
    </citation>
    <scope>NUCLEOTIDE SEQUENCE</scope>
    <source>
        <strain evidence="2">Mz-F14</strain>
    </source>
</reference>
<organism evidence="2">
    <name type="scientific">Diplodia mutila</name>
    <dbReference type="NCBI Taxonomy" id="85927"/>
    <lineage>
        <taxon>Eukaryota</taxon>
        <taxon>Fungi</taxon>
        <taxon>Dikarya</taxon>
        <taxon>Ascomycota</taxon>
        <taxon>Pezizomycotina</taxon>
        <taxon>Dothideomycetes</taxon>
        <taxon>Dothideomycetes incertae sedis</taxon>
        <taxon>Botryosphaeriales</taxon>
        <taxon>Botryosphaeriaceae</taxon>
        <taxon>Diplodia</taxon>
    </lineage>
</organism>
<proteinExistence type="predicted"/>
<accession>A0A161II95</accession>
<feature type="region of interest" description="Disordered" evidence="1">
    <location>
        <begin position="41"/>
        <end position="78"/>
    </location>
</feature>
<feature type="compositionally biased region" description="Low complexity" evidence="1">
    <location>
        <begin position="41"/>
        <end position="50"/>
    </location>
</feature>
<feature type="non-terminal residue" evidence="2">
    <location>
        <position position="1"/>
    </location>
</feature>
<evidence type="ECO:0000313" key="2">
    <source>
        <dbReference type="EMBL" id="ANC33495.1"/>
    </source>
</evidence>
<feature type="compositionally biased region" description="Low complexity" evidence="1">
    <location>
        <begin position="58"/>
        <end position="78"/>
    </location>
</feature>
<dbReference type="EMBL" id="KX011910">
    <property type="protein sequence ID" value="ANC33495.1"/>
    <property type="molecule type" value="Genomic_DNA"/>
</dbReference>
<name>A0A161II95_9PEZI</name>
<sequence>QSISGEHGLDGSGVYNGTSNLHLERMNVYFNQIPTTSTFLEMSSSTSSPAPWMPSAPAPSASSSVPTTSVSASLVPVT</sequence>
<dbReference type="AlphaFoldDB" id="A0A161II95"/>
<evidence type="ECO:0000256" key="1">
    <source>
        <dbReference type="SAM" id="MobiDB-lite"/>
    </source>
</evidence>
<feature type="non-terminal residue" evidence="2">
    <location>
        <position position="78"/>
    </location>
</feature>
<protein>
    <submittedName>
        <fullName evidence="2">Beta-tubulin</fullName>
    </submittedName>
</protein>